<organism evidence="1 2">
    <name type="scientific">Candidatus Viridilinea mediisalina</name>
    <dbReference type="NCBI Taxonomy" id="2024553"/>
    <lineage>
        <taxon>Bacteria</taxon>
        <taxon>Bacillati</taxon>
        <taxon>Chloroflexota</taxon>
        <taxon>Chloroflexia</taxon>
        <taxon>Chloroflexales</taxon>
        <taxon>Chloroflexineae</taxon>
        <taxon>Oscillochloridaceae</taxon>
        <taxon>Candidatus Viridilinea</taxon>
    </lineage>
</organism>
<evidence type="ECO:0000313" key="1">
    <source>
        <dbReference type="EMBL" id="PDW02649.1"/>
    </source>
</evidence>
<evidence type="ECO:0000313" key="2">
    <source>
        <dbReference type="Proteomes" id="UP000220527"/>
    </source>
</evidence>
<dbReference type="AlphaFoldDB" id="A0A2A6RID8"/>
<gene>
    <name evidence="1" type="ORF">CJ255_12855</name>
</gene>
<comment type="caution">
    <text evidence="1">The sequence shown here is derived from an EMBL/GenBank/DDBJ whole genome shotgun (WGS) entry which is preliminary data.</text>
</comment>
<dbReference type="Proteomes" id="UP000220527">
    <property type="component" value="Unassembled WGS sequence"/>
</dbReference>
<protein>
    <submittedName>
        <fullName evidence="1">Uncharacterized protein</fullName>
    </submittedName>
</protein>
<dbReference type="EMBL" id="NQWI01000057">
    <property type="protein sequence ID" value="PDW02649.1"/>
    <property type="molecule type" value="Genomic_DNA"/>
</dbReference>
<keyword evidence="2" id="KW-1185">Reference proteome</keyword>
<sequence>MGFGGAAAKPNHLHHGAMSHHNLARFLERLLLGHAAPVGPVDDRVTIQQLVLAPPTALQRLLGAHVDALLAAWPGAAALRPHSIPSTTLWLAAALNNLAWAAERPDPRLLGLTIHLARALPTARDGATALAYHSLLRYVPQLLPHSDWLPVVRLLLTSSPLSEAWLPRRARLRPLLLELLGQPSIQMALRDRWLSLWPDLATAQATVPLTQATANVELGGLLGDLLEHDQAWQRFILSFYEADCYLQRQGDHAQPSWPVLVALGQAAQTSNDVRQRRHATRTLTRYQPLATLLQDERRVRPYLYLDGRFLSLVADLVPLLRLRAVREVA</sequence>
<accession>A0A2A6RID8</accession>
<name>A0A2A6RID8_9CHLR</name>
<reference evidence="2" key="1">
    <citation type="submission" date="2017-08" db="EMBL/GenBank/DDBJ databases">
        <authorList>
            <person name="Grouzdev D.S."/>
            <person name="Gaisin V.A."/>
            <person name="Rysina M.S."/>
            <person name="Gorlenko V.M."/>
        </authorList>
    </citation>
    <scope>NUCLEOTIDE SEQUENCE [LARGE SCALE GENOMIC DNA]</scope>
    <source>
        <strain evidence="2">Kir15-3F</strain>
    </source>
</reference>
<proteinExistence type="predicted"/>